<sequence length="409" mass="45214">MSNQEYPTIPFIEGDGIGPEIWEATKKVVDTAVSTCYRDSKKINWIEVLAGEKAFKQTGDWLPEETVAAIQEHKLAIKGPLTTPIGEGFRSLNVTLRQTLDLYACVRPVRYFDGVPSPLKEPEKTDMTIFRENTEDVYAGIEFAAQSAEVKQLLDFLTSQLSVDKVRFPETSAIGIKPISEEGSQRLIRSAMDYAIEHQLTRLTIIHKGNIMKFTEGGFKNWGYHMIEAEYPQAFTMNQYKQIQAEQGKAAADQSLDNAKKAKKVIVDDVIADNFLQQILLHPENYQVVATTNLNGDYISDALAAQVGGIGISPGANINYQTGHAIFEATHGTAPDIAGEGLANPCSLLLSATMLLDYLGWYEASQKIVQAIEQAIKDQKVTHDFAQALNIQALTTSDFGEVLCSFIQQ</sequence>
<evidence type="ECO:0000256" key="12">
    <source>
        <dbReference type="ARBA" id="ARBA00023211"/>
    </source>
</evidence>
<feature type="modified residue" description="N6-succinyllysine" evidence="22">
    <location>
        <position position="78"/>
    </location>
</feature>
<evidence type="ECO:0000256" key="17">
    <source>
        <dbReference type="ARBA" id="ARBA00046127"/>
    </source>
</evidence>
<evidence type="ECO:0000256" key="20">
    <source>
        <dbReference type="PIRSR" id="PIRSR604439-3"/>
    </source>
</evidence>
<evidence type="ECO:0000256" key="13">
    <source>
        <dbReference type="ARBA" id="ARBA00023554"/>
    </source>
</evidence>
<evidence type="ECO:0000313" key="25">
    <source>
        <dbReference type="Proteomes" id="UP000290567"/>
    </source>
</evidence>
<evidence type="ECO:0000256" key="11">
    <source>
        <dbReference type="ARBA" id="ARBA00023002"/>
    </source>
</evidence>
<feature type="binding site" evidence="18">
    <location>
        <position position="107"/>
    </location>
    <ligand>
        <name>D-threo-isocitrate</name>
        <dbReference type="ChEBI" id="CHEBI:15562"/>
    </ligand>
</feature>
<dbReference type="GO" id="GO:0006097">
    <property type="term" value="P:glyoxylate cycle"/>
    <property type="evidence" value="ECO:0007669"/>
    <property type="project" value="UniProtKB-KW"/>
</dbReference>
<dbReference type="EC" id="1.1.1.42" evidence="4"/>
<dbReference type="InterPro" id="IPR024084">
    <property type="entry name" value="IsoPropMal-DH-like_dom"/>
</dbReference>
<dbReference type="PROSITE" id="PS00470">
    <property type="entry name" value="IDH_IMDH"/>
    <property type="match status" value="1"/>
</dbReference>
<keyword evidence="9 20" id="KW-0460">Magnesium</keyword>
<evidence type="ECO:0000256" key="6">
    <source>
        <dbReference type="ARBA" id="ARBA00022435"/>
    </source>
</evidence>
<proteinExistence type="inferred from homology"/>
<feature type="binding site" evidence="19">
    <location>
        <position position="344"/>
    </location>
    <ligand>
        <name>NADP(+)</name>
        <dbReference type="ChEBI" id="CHEBI:58349"/>
    </ligand>
</feature>
<evidence type="ECO:0000256" key="22">
    <source>
        <dbReference type="PIRSR" id="PIRSR604439-5"/>
    </source>
</evidence>
<feature type="modified residue" description="N6-succinyllysine" evidence="22">
    <location>
        <position position="220"/>
    </location>
</feature>
<dbReference type="PANTHER" id="PTHR43504:SF1">
    <property type="entry name" value="ISOCITRATE DEHYDROGENASE [NADP]"/>
    <property type="match status" value="1"/>
</dbReference>
<comment type="similarity">
    <text evidence="2">Belongs to the isocitrate and isopropylmalate dehydrogenases family.</text>
</comment>
<comment type="cofactor">
    <cofactor evidence="1">
        <name>Mn(2+)</name>
        <dbReference type="ChEBI" id="CHEBI:29035"/>
    </cofactor>
</comment>
<feature type="binding site" evidence="19">
    <location>
        <position position="82"/>
    </location>
    <ligand>
        <name>NADP(+)</name>
        <dbReference type="ChEBI" id="CHEBI:58349"/>
    </ligand>
</feature>
<dbReference type="AlphaFoldDB" id="A0A4P5PC05"/>
<dbReference type="RefSeq" id="WP_146624099.1">
    <property type="nucleotide sequence ID" value="NZ_BJCC01000037.1"/>
</dbReference>
<reference evidence="25" key="1">
    <citation type="submission" date="2019-02" db="EMBL/GenBank/DDBJ databases">
        <title>Draft genome sequence of Enterococcus sp. Gos25-1.</title>
        <authorList>
            <person name="Tanaka N."/>
            <person name="Shiwa Y."/>
            <person name="Fujita N."/>
        </authorList>
    </citation>
    <scope>NUCLEOTIDE SEQUENCE [LARGE SCALE GENOMIC DNA]</scope>
    <source>
        <strain evidence="25">Gos25-1</strain>
    </source>
</reference>
<dbReference type="Proteomes" id="UP000290567">
    <property type="component" value="Unassembled WGS sequence"/>
</dbReference>
<feature type="site" description="Critical for catalysis" evidence="21">
    <location>
        <position position="138"/>
    </location>
</feature>
<evidence type="ECO:0000256" key="5">
    <source>
        <dbReference type="ARBA" id="ARBA00019562"/>
    </source>
</evidence>
<dbReference type="InterPro" id="IPR004439">
    <property type="entry name" value="Isocitrate_DH_NADP_dimer_prok"/>
</dbReference>
<comment type="caution">
    <text evidence="24">The sequence shown here is derived from an EMBL/GenBank/DDBJ whole genome shotgun (WGS) entry which is preliminary data.</text>
</comment>
<feature type="domain" description="Isopropylmalate dehydrogenase-like" evidence="23">
    <location>
        <begin position="8"/>
        <end position="403"/>
    </location>
</feature>
<dbReference type="EMBL" id="BJCC01000037">
    <property type="protein sequence ID" value="GCF95727.1"/>
    <property type="molecule type" value="Genomic_DNA"/>
</dbReference>
<gene>
    <name evidence="24" type="primary">icd</name>
    <name evidence="24" type="ORF">NRIC_36180</name>
</gene>
<evidence type="ECO:0000313" key="24">
    <source>
        <dbReference type="EMBL" id="GCF95727.1"/>
    </source>
</evidence>
<feature type="binding site" evidence="18">
    <location>
        <position position="97"/>
    </location>
    <ligand>
        <name>D-threo-isocitrate</name>
        <dbReference type="ChEBI" id="CHEBI:15562"/>
    </ligand>
</feature>
<organism evidence="24 25">
    <name type="scientific">Enterococcus florum</name>
    <dbReference type="NCBI Taxonomy" id="2480627"/>
    <lineage>
        <taxon>Bacteria</taxon>
        <taxon>Bacillati</taxon>
        <taxon>Bacillota</taxon>
        <taxon>Bacilli</taxon>
        <taxon>Lactobacillales</taxon>
        <taxon>Enterococcaceae</taxon>
        <taxon>Enterococcus</taxon>
    </lineage>
</organism>
<dbReference type="GO" id="GO:0006099">
    <property type="term" value="P:tricarboxylic acid cycle"/>
    <property type="evidence" value="ECO:0007669"/>
    <property type="project" value="UniProtKB-KW"/>
</dbReference>
<feature type="binding site" evidence="20">
    <location>
        <position position="297"/>
    </location>
    <ligand>
        <name>Mg(2+)</name>
        <dbReference type="ChEBI" id="CHEBI:18420"/>
    </ligand>
</feature>
<accession>A0A4P5PC05</accession>
<comment type="subunit">
    <text evidence="3">Homodimer.</text>
</comment>
<dbReference type="NCBIfam" id="NF005425">
    <property type="entry name" value="PRK07006.1"/>
    <property type="match status" value="1"/>
</dbReference>
<comment type="catalytic activity">
    <reaction evidence="13">
        <text>D-threo-isocitrate + NADP(+) = 2-oxoglutarate + CO2 + NADPH</text>
        <dbReference type="Rhea" id="RHEA:19629"/>
        <dbReference type="ChEBI" id="CHEBI:15562"/>
        <dbReference type="ChEBI" id="CHEBI:16526"/>
        <dbReference type="ChEBI" id="CHEBI:16810"/>
        <dbReference type="ChEBI" id="CHEBI:57783"/>
        <dbReference type="ChEBI" id="CHEBI:58349"/>
        <dbReference type="EC" id="1.1.1.42"/>
    </reaction>
</comment>
<evidence type="ECO:0000256" key="2">
    <source>
        <dbReference type="ARBA" id="ARBA00007769"/>
    </source>
</evidence>
<keyword evidence="25" id="KW-1185">Reference proteome</keyword>
<keyword evidence="8" id="KW-0479">Metal-binding</keyword>
<evidence type="ECO:0000256" key="3">
    <source>
        <dbReference type="ARBA" id="ARBA00011738"/>
    </source>
</evidence>
<comment type="cofactor">
    <cofactor evidence="20">
        <name>Mg(2+)</name>
        <dbReference type="ChEBI" id="CHEBI:18420"/>
    </cofactor>
    <cofactor evidence="20">
        <name>Mn(2+)</name>
        <dbReference type="ChEBI" id="CHEBI:29035"/>
    </cofactor>
    <text evidence="20">Binds 1 Mg(2+) or Mn(2+) ion per subunit.</text>
</comment>
<evidence type="ECO:0000259" key="23">
    <source>
        <dbReference type="SMART" id="SM01329"/>
    </source>
</evidence>
<keyword evidence="10 19" id="KW-0521">NADP</keyword>
<evidence type="ECO:0000256" key="19">
    <source>
        <dbReference type="PIRSR" id="PIRSR604439-2"/>
    </source>
</evidence>
<dbReference type="GO" id="GO:0004450">
    <property type="term" value="F:isocitrate dehydrogenase (NADP+) activity"/>
    <property type="evidence" value="ECO:0007669"/>
    <property type="project" value="UniProtKB-EC"/>
</dbReference>
<evidence type="ECO:0000256" key="4">
    <source>
        <dbReference type="ARBA" id="ARBA00013013"/>
    </source>
</evidence>
<evidence type="ECO:0000256" key="14">
    <source>
        <dbReference type="ARBA" id="ARBA00029765"/>
    </source>
</evidence>
<dbReference type="GO" id="GO:0051287">
    <property type="term" value="F:NAD binding"/>
    <property type="evidence" value="ECO:0007669"/>
    <property type="project" value="InterPro"/>
</dbReference>
<evidence type="ECO:0000256" key="8">
    <source>
        <dbReference type="ARBA" id="ARBA00022723"/>
    </source>
</evidence>
<comment type="function">
    <text evidence="17">Catalyzes the oxidative decarboxylation of isocitrate to 2-oxoglutarate and carbon dioxide with the concomitant reduction of NADP(+).</text>
</comment>
<evidence type="ECO:0000256" key="7">
    <source>
        <dbReference type="ARBA" id="ARBA00022532"/>
    </source>
</evidence>
<evidence type="ECO:0000256" key="1">
    <source>
        <dbReference type="ARBA" id="ARBA00001936"/>
    </source>
</evidence>
<feature type="binding site" evidence="18">
    <location>
        <position position="91"/>
    </location>
    <ligand>
        <name>D-threo-isocitrate</name>
        <dbReference type="ChEBI" id="CHEBI:15562"/>
    </ligand>
</feature>
<keyword evidence="11" id="KW-0560">Oxidoreductase</keyword>
<protein>
    <recommendedName>
        <fullName evidence="5">Isocitrate dehydrogenase [NADP]</fullName>
        <ecNumber evidence="4">1.1.1.42</ecNumber>
    </recommendedName>
    <alternativeName>
        <fullName evidence="14">IDP</fullName>
    </alternativeName>
    <alternativeName>
        <fullName evidence="15">NADP(+)-specific ICDH</fullName>
    </alternativeName>
    <alternativeName>
        <fullName evidence="16">Oxalosuccinate decarboxylase</fullName>
    </alternativeName>
</protein>
<dbReference type="OrthoDB" id="9806254at2"/>
<dbReference type="SUPFAM" id="SSF53659">
    <property type="entry name" value="Isocitrate/Isopropylmalate dehydrogenase-like"/>
    <property type="match status" value="1"/>
</dbReference>
<feature type="modified residue" description="N6-acetyllysine" evidence="22">
    <location>
        <position position="120"/>
    </location>
</feature>
<dbReference type="SMART" id="SM01329">
    <property type="entry name" value="Iso_dh"/>
    <property type="match status" value="1"/>
</dbReference>
<evidence type="ECO:0000256" key="10">
    <source>
        <dbReference type="ARBA" id="ARBA00022857"/>
    </source>
</evidence>
<evidence type="ECO:0000256" key="18">
    <source>
        <dbReference type="PIRSR" id="PIRSR604439-1"/>
    </source>
</evidence>
<dbReference type="InterPro" id="IPR019818">
    <property type="entry name" value="IsoCit/isopropylmalate_DH_CS"/>
</dbReference>
<dbReference type="PANTHER" id="PTHR43504">
    <property type="entry name" value="ISOCITRATE DEHYDROGENASE [NADP]"/>
    <property type="match status" value="1"/>
</dbReference>
<evidence type="ECO:0000256" key="16">
    <source>
        <dbReference type="ARBA" id="ARBA00031098"/>
    </source>
</evidence>
<feature type="binding site" evidence="18">
    <location>
        <position position="131"/>
    </location>
    <ligand>
        <name>D-threo-isocitrate</name>
        <dbReference type="ChEBI" id="CHEBI:15562"/>
    </ligand>
</feature>
<keyword evidence="12 20" id="KW-0464">Manganese</keyword>
<feature type="site" description="Critical for catalysis" evidence="21">
    <location>
        <position position="208"/>
    </location>
</feature>
<dbReference type="GO" id="GO:0000287">
    <property type="term" value="F:magnesium ion binding"/>
    <property type="evidence" value="ECO:0007669"/>
    <property type="project" value="InterPro"/>
</dbReference>
<name>A0A4P5PC05_9ENTE</name>
<feature type="modified residue" description="Phosphoserine" evidence="22">
    <location>
        <position position="91"/>
    </location>
</feature>
<keyword evidence="6" id="KW-0329">Glyoxylate bypass</keyword>
<feature type="binding site" evidence="18">
    <location>
        <position position="93"/>
    </location>
    <ligand>
        <name>D-threo-isocitrate</name>
        <dbReference type="ChEBI" id="CHEBI:15562"/>
    </ligand>
</feature>
<dbReference type="Gene3D" id="3.40.718.10">
    <property type="entry name" value="Isopropylmalate Dehydrogenase"/>
    <property type="match status" value="1"/>
</dbReference>
<evidence type="ECO:0000256" key="21">
    <source>
        <dbReference type="PIRSR" id="PIRSR604439-4"/>
    </source>
</evidence>
<evidence type="ECO:0000256" key="15">
    <source>
        <dbReference type="ARBA" id="ARBA00029990"/>
    </source>
</evidence>
<evidence type="ECO:0000256" key="9">
    <source>
        <dbReference type="ARBA" id="ARBA00022842"/>
    </source>
</evidence>
<keyword evidence="7" id="KW-0816">Tricarboxylic acid cycle</keyword>
<dbReference type="Pfam" id="PF00180">
    <property type="entry name" value="Iso_dh"/>
    <property type="match status" value="1"/>
</dbReference>